<feature type="transmembrane region" description="Helical" evidence="7">
    <location>
        <begin position="367"/>
        <end position="390"/>
    </location>
</feature>
<evidence type="ECO:0000313" key="9">
    <source>
        <dbReference type="Proteomes" id="UP001632038"/>
    </source>
</evidence>
<feature type="transmembrane region" description="Helical" evidence="7">
    <location>
        <begin position="247"/>
        <end position="267"/>
    </location>
</feature>
<keyword evidence="9" id="KW-1185">Reference proteome</keyword>
<keyword evidence="6 7" id="KW-0472">Membrane</keyword>
<keyword evidence="4 7" id="KW-0812">Transmembrane</keyword>
<keyword evidence="5 7" id="KW-1133">Transmembrane helix</keyword>
<feature type="transmembrane region" description="Helical" evidence="7">
    <location>
        <begin position="332"/>
        <end position="355"/>
    </location>
</feature>
<feature type="transmembrane region" description="Helical" evidence="7">
    <location>
        <begin position="279"/>
        <end position="300"/>
    </location>
</feature>
<dbReference type="GO" id="GO:0022857">
    <property type="term" value="F:transmembrane transporter activity"/>
    <property type="evidence" value="ECO:0007669"/>
    <property type="project" value="UniProtKB-ARBA"/>
</dbReference>
<accession>A0ABD3CU36</accession>
<evidence type="ECO:0000256" key="5">
    <source>
        <dbReference type="ARBA" id="ARBA00022989"/>
    </source>
</evidence>
<sequence>MNSGVDSSSSGKLTGKIPAIIISWFLGVGVTLSWNSVLTIGDYYYHLFPRYHPGRVLPLVSQPFSLITSAIYSYHAYSNINTRKRTLFGYTLFASSLSGLIVLDVATSAKGGSGCYIAICSLVASFGVASAHVEGGVLGELSTMCPEFIGSFVAGLAASGALTSFLRLATKASFDNDENGLREGVMLFLGISMLYEFICIILYAYVFDKIPIVRHFREKVSALQGASAIDDVRNISASNLILRNVDYVISVFLTYALTLSIFPGFLYENTGRQHELGSWYAIVLIAVFNVCDLVARYIPFRVESRRGLVVASVLRLLLVPCFYVTSKYGGEGWMIMLVSVLGLTNGYLTVCIFTVAPTGYNAPEQNALGNILVFFLLFGLFSGACLDLLWTIKI</sequence>
<comment type="similarity">
    <text evidence="2">Belongs to the SLC29A/ENT transporter (TC 2.A.57) family.</text>
</comment>
<gene>
    <name evidence="8" type="ORF">CASFOL_022255</name>
</gene>
<feature type="transmembrane region" description="Helical" evidence="7">
    <location>
        <begin position="20"/>
        <end position="44"/>
    </location>
</feature>
<reference evidence="9" key="1">
    <citation type="journal article" date="2024" name="IScience">
        <title>Strigolactones Initiate the Formation of Haustorium-like Structures in Castilleja.</title>
        <authorList>
            <person name="Buerger M."/>
            <person name="Peterson D."/>
            <person name="Chory J."/>
        </authorList>
    </citation>
    <scope>NUCLEOTIDE SEQUENCE [LARGE SCALE GENOMIC DNA]</scope>
</reference>
<dbReference type="Proteomes" id="UP001632038">
    <property type="component" value="Unassembled WGS sequence"/>
</dbReference>
<evidence type="ECO:0000256" key="7">
    <source>
        <dbReference type="SAM" id="Phobius"/>
    </source>
</evidence>
<feature type="transmembrane region" description="Helical" evidence="7">
    <location>
        <begin position="87"/>
        <end position="106"/>
    </location>
</feature>
<organism evidence="8 9">
    <name type="scientific">Castilleja foliolosa</name>
    <dbReference type="NCBI Taxonomy" id="1961234"/>
    <lineage>
        <taxon>Eukaryota</taxon>
        <taxon>Viridiplantae</taxon>
        <taxon>Streptophyta</taxon>
        <taxon>Embryophyta</taxon>
        <taxon>Tracheophyta</taxon>
        <taxon>Spermatophyta</taxon>
        <taxon>Magnoliopsida</taxon>
        <taxon>eudicotyledons</taxon>
        <taxon>Gunneridae</taxon>
        <taxon>Pentapetalae</taxon>
        <taxon>asterids</taxon>
        <taxon>lamiids</taxon>
        <taxon>Lamiales</taxon>
        <taxon>Orobanchaceae</taxon>
        <taxon>Pedicularideae</taxon>
        <taxon>Castillejinae</taxon>
        <taxon>Castilleja</taxon>
    </lineage>
</organism>
<dbReference type="PIRSF" id="PIRSF016379">
    <property type="entry name" value="ENT"/>
    <property type="match status" value="1"/>
</dbReference>
<evidence type="ECO:0000313" key="8">
    <source>
        <dbReference type="EMBL" id="KAL3633493.1"/>
    </source>
</evidence>
<dbReference type="PANTHER" id="PTHR10332">
    <property type="entry name" value="EQUILIBRATIVE NUCLEOSIDE TRANSPORTER"/>
    <property type="match status" value="1"/>
</dbReference>
<proteinExistence type="inferred from homology"/>
<comment type="subcellular location">
    <subcellularLocation>
        <location evidence="1">Membrane</location>
        <topology evidence="1">Multi-pass membrane protein</topology>
    </subcellularLocation>
</comment>
<evidence type="ECO:0000256" key="3">
    <source>
        <dbReference type="ARBA" id="ARBA00022448"/>
    </source>
</evidence>
<feature type="transmembrane region" description="Helical" evidence="7">
    <location>
        <begin position="187"/>
        <end position="206"/>
    </location>
</feature>
<evidence type="ECO:0000256" key="6">
    <source>
        <dbReference type="ARBA" id="ARBA00023136"/>
    </source>
</evidence>
<comment type="caution">
    <text evidence="8">The sequence shown here is derived from an EMBL/GenBank/DDBJ whole genome shotgun (WGS) entry which is preliminary data.</text>
</comment>
<dbReference type="GO" id="GO:0015858">
    <property type="term" value="P:nucleoside transport"/>
    <property type="evidence" value="ECO:0007669"/>
    <property type="project" value="UniProtKB-ARBA"/>
</dbReference>
<evidence type="ECO:0000256" key="2">
    <source>
        <dbReference type="ARBA" id="ARBA00007965"/>
    </source>
</evidence>
<evidence type="ECO:0000256" key="4">
    <source>
        <dbReference type="ARBA" id="ARBA00022692"/>
    </source>
</evidence>
<feature type="transmembrane region" description="Helical" evidence="7">
    <location>
        <begin position="113"/>
        <end position="133"/>
    </location>
</feature>
<dbReference type="GO" id="GO:0016020">
    <property type="term" value="C:membrane"/>
    <property type="evidence" value="ECO:0007669"/>
    <property type="project" value="UniProtKB-SubCell"/>
</dbReference>
<feature type="transmembrane region" description="Helical" evidence="7">
    <location>
        <begin position="148"/>
        <end position="166"/>
    </location>
</feature>
<evidence type="ECO:0000256" key="1">
    <source>
        <dbReference type="ARBA" id="ARBA00004141"/>
    </source>
</evidence>
<feature type="transmembrane region" description="Helical" evidence="7">
    <location>
        <begin position="56"/>
        <end position="75"/>
    </location>
</feature>
<protein>
    <recommendedName>
        <fullName evidence="10">Equilibrative nucleoside transporter</fullName>
    </recommendedName>
</protein>
<dbReference type="AlphaFoldDB" id="A0ABD3CU36"/>
<name>A0ABD3CU36_9LAMI</name>
<dbReference type="PRINTS" id="PR01130">
    <property type="entry name" value="DERENTRNSPRT"/>
</dbReference>
<dbReference type="InterPro" id="IPR002259">
    <property type="entry name" value="Eqnu_transpt"/>
</dbReference>
<dbReference type="EMBL" id="JAVIJP010000029">
    <property type="protein sequence ID" value="KAL3633493.1"/>
    <property type="molecule type" value="Genomic_DNA"/>
</dbReference>
<keyword evidence="3" id="KW-0813">Transport</keyword>
<evidence type="ECO:0008006" key="10">
    <source>
        <dbReference type="Google" id="ProtNLM"/>
    </source>
</evidence>
<dbReference type="PANTHER" id="PTHR10332:SF38">
    <property type="entry name" value="EQUILIBRATIVE NUCLEOTIDE TRANSPORTER 3-RELATED"/>
    <property type="match status" value="1"/>
</dbReference>
<feature type="transmembrane region" description="Helical" evidence="7">
    <location>
        <begin position="306"/>
        <end position="325"/>
    </location>
</feature>
<dbReference type="Pfam" id="PF01733">
    <property type="entry name" value="Nucleoside_tran"/>
    <property type="match status" value="2"/>
</dbReference>